<evidence type="ECO:0000313" key="3">
    <source>
        <dbReference type="Proteomes" id="UP000005101"/>
    </source>
</evidence>
<sequence length="45" mass="5294">MLYQLSYFRVFSTGAKISSFLLSAKLFPKKKFSKKRKTIFIIKAM</sequence>
<protein>
    <submittedName>
        <fullName evidence="2">Uncharacterized protein</fullName>
    </submittedName>
</protein>
<proteinExistence type="predicted"/>
<keyword evidence="3" id="KW-1185">Reference proteome</keyword>
<dbReference type="Proteomes" id="UP000005101">
    <property type="component" value="Unassembled WGS sequence"/>
</dbReference>
<keyword evidence="1" id="KW-0472">Membrane</keyword>
<keyword evidence="1" id="KW-0812">Transmembrane</keyword>
<gene>
    <name evidence="2" type="ORF">BFAG_02518</name>
</gene>
<organism evidence="2 3">
    <name type="scientific">Bacteroides fragilis 3_1_12</name>
    <dbReference type="NCBI Taxonomy" id="457424"/>
    <lineage>
        <taxon>Bacteria</taxon>
        <taxon>Pseudomonadati</taxon>
        <taxon>Bacteroidota</taxon>
        <taxon>Bacteroidia</taxon>
        <taxon>Bacteroidales</taxon>
        <taxon>Bacteroidaceae</taxon>
        <taxon>Bacteroides</taxon>
    </lineage>
</organism>
<feature type="transmembrane region" description="Helical" evidence="1">
    <location>
        <begin position="6"/>
        <end position="27"/>
    </location>
</feature>
<evidence type="ECO:0000256" key="1">
    <source>
        <dbReference type="SAM" id="Phobius"/>
    </source>
</evidence>
<reference evidence="2 3" key="1">
    <citation type="submission" date="2008-12" db="EMBL/GenBank/DDBJ databases">
        <title>Annotation of Bacteroides fragilis strain 3_1_12.</title>
        <authorList>
            <consortium name="The Broad Institute Genome Sequencing Platform"/>
            <person name="Ward D."/>
            <person name="Young S.K."/>
            <person name="Kodira C.D."/>
            <person name="Zeng Q."/>
            <person name="Koehrsen M."/>
            <person name="Alvarado L."/>
            <person name="Berlin A."/>
            <person name="Borenstein D."/>
            <person name="Chen Z."/>
            <person name="Engels R."/>
            <person name="Freedman E."/>
            <person name="Gellesch M."/>
            <person name="Goldberg J."/>
            <person name="Griggs A."/>
            <person name="Gujja S."/>
            <person name="Heiman D."/>
            <person name="Hepburn T."/>
            <person name="Howarth C."/>
            <person name="Jen D."/>
            <person name="Larson L."/>
            <person name="Lewis B."/>
            <person name="Mehta T."/>
            <person name="Park D."/>
            <person name="Pearson M."/>
            <person name="Roberts A."/>
            <person name="Saif S."/>
            <person name="Shea T."/>
            <person name="Shenoy N."/>
            <person name="Sisk P."/>
            <person name="Stolte C."/>
            <person name="Sykes S."/>
            <person name="Walk T."/>
            <person name="White J."/>
            <person name="Yandava C."/>
            <person name="Allen-Vercoe E."/>
            <person name="Strauss J."/>
            <person name="Ambrose C."/>
            <person name="Lander E."/>
            <person name="Nusbaum C."/>
            <person name="Galagan J."/>
            <person name="Birren B."/>
        </authorList>
    </citation>
    <scope>NUCLEOTIDE SEQUENCE [LARGE SCALE GENOMIC DNA]</scope>
    <source>
        <strain evidence="2 3">3_1_12</strain>
    </source>
</reference>
<keyword evidence="1" id="KW-1133">Transmembrane helix</keyword>
<name>A0ABN0BLL4_BACFG</name>
<dbReference type="EMBL" id="EQ973214">
    <property type="protein sequence ID" value="EFR53821.1"/>
    <property type="molecule type" value="Genomic_DNA"/>
</dbReference>
<accession>A0ABN0BLL4</accession>
<evidence type="ECO:0000313" key="2">
    <source>
        <dbReference type="EMBL" id="EFR53821.1"/>
    </source>
</evidence>